<feature type="compositionally biased region" description="Acidic residues" evidence="1">
    <location>
        <begin position="53"/>
        <end position="63"/>
    </location>
</feature>
<comment type="caution">
    <text evidence="2">The sequence shown here is derived from an EMBL/GenBank/DDBJ whole genome shotgun (WGS) entry which is preliminary data.</text>
</comment>
<dbReference type="EMBL" id="BEXD01001072">
    <property type="protein sequence ID" value="GBB92100.1"/>
    <property type="molecule type" value="Genomic_DNA"/>
</dbReference>
<organism evidence="2 3">
    <name type="scientific">Rhizophagus clarus</name>
    <dbReference type="NCBI Taxonomy" id="94130"/>
    <lineage>
        <taxon>Eukaryota</taxon>
        <taxon>Fungi</taxon>
        <taxon>Fungi incertae sedis</taxon>
        <taxon>Mucoromycota</taxon>
        <taxon>Glomeromycotina</taxon>
        <taxon>Glomeromycetes</taxon>
        <taxon>Glomerales</taxon>
        <taxon>Glomeraceae</taxon>
        <taxon>Rhizophagus</taxon>
    </lineage>
</organism>
<feature type="compositionally biased region" description="Basic residues" evidence="1">
    <location>
        <begin position="32"/>
        <end position="45"/>
    </location>
</feature>
<evidence type="ECO:0000256" key="1">
    <source>
        <dbReference type="SAM" id="MobiDB-lite"/>
    </source>
</evidence>
<name>A0A2Z6QPV4_9GLOM</name>
<protein>
    <submittedName>
        <fullName evidence="2">Uncharacterized protein</fullName>
    </submittedName>
</protein>
<evidence type="ECO:0000313" key="3">
    <source>
        <dbReference type="Proteomes" id="UP000247702"/>
    </source>
</evidence>
<dbReference type="STRING" id="94130.A0A2Z6QPV4"/>
<feature type="region of interest" description="Disordered" evidence="1">
    <location>
        <begin position="31"/>
        <end position="67"/>
    </location>
</feature>
<proteinExistence type="predicted"/>
<dbReference type="AlphaFoldDB" id="A0A2Z6QPV4"/>
<dbReference type="Proteomes" id="UP000247702">
    <property type="component" value="Unassembled WGS sequence"/>
</dbReference>
<sequence>MIQIIERFKANNRKFPKITGDWYIKEMLRRSINNKRAHQRKKKLRRNENKSDDDNDDVDDASNEDVANSNSNIKTLHYICRERYSKKIRIQRGDSS</sequence>
<reference evidence="2 3" key="1">
    <citation type="submission" date="2017-11" db="EMBL/GenBank/DDBJ databases">
        <title>The genome of Rhizophagus clarus HR1 reveals common genetic basis of auxotrophy among arbuscular mycorrhizal fungi.</title>
        <authorList>
            <person name="Kobayashi Y."/>
        </authorList>
    </citation>
    <scope>NUCLEOTIDE SEQUENCE [LARGE SCALE GENOMIC DNA]</scope>
    <source>
        <strain evidence="2 3">HR1</strain>
    </source>
</reference>
<evidence type="ECO:0000313" key="2">
    <source>
        <dbReference type="EMBL" id="GBB92100.1"/>
    </source>
</evidence>
<keyword evidence="3" id="KW-1185">Reference proteome</keyword>
<gene>
    <name evidence="2" type="ORF">RclHR1_19630004</name>
</gene>
<accession>A0A2Z6QPV4</accession>